<sequence length="419" mass="47558">MNYHPTTTVRIAPSLKKEANAVFSEMGLSMSAAINAFLVNVTKTGRLPFELEAQPSEGQSYVSGEPKNGSLNRAFKAKKDEFYTLYEDVEKELVHYPDKFRNKHVLCNCDDPFESAFFRYFILNFEKLGLSSLKSTCYASSPLAGQEYPLEAGNRPYVTEVNHVPEDDLVLPDGSLDLETVFSMEGNSISWLEGDGDFRSEECIELLKSADVVVTNPPFSLFREFITQLVEHQKDFLILGNMNASTCREVFPLFRDNKVWYGQSIRSGDRKFYVPDTYPLSASNCGIDETGRRFIRVKGVRWFTNIDNARRHETIDLKKTYDADRNPRFDNYAAIEVSRTMDIPVNYPDLMGVPITFLDRYNPKQFEIVMLANGNARTNVTPETLSLVGYEANDKDKGGVAMLGGKRSYARILVRRIMS</sequence>
<dbReference type="RefSeq" id="WP_051106540.1">
    <property type="nucleotide sequence ID" value="NZ_CP063190.1"/>
</dbReference>
<dbReference type="InterPro" id="IPR002052">
    <property type="entry name" value="DNA_methylase_N6_adenine_CS"/>
</dbReference>
<gene>
    <name evidence="1" type="ORF">CIHUM_09105</name>
</gene>
<proteinExistence type="predicted"/>
<reference evidence="1 2" key="1">
    <citation type="submission" date="2020-10" db="EMBL/GenBank/DDBJ databases">
        <title>Complete genome sequence of Corynebacterium ihumii DSM 45751.</title>
        <authorList>
            <person name="Ruckert C."/>
            <person name="Albersmeier A."/>
            <person name="Busche T."/>
            <person name="Jaenicke S."/>
            <person name="Winkler A."/>
            <person name="Friethjonsson O.H."/>
            <person name="Hreggviethsson G.O."/>
            <person name="Lambert C."/>
            <person name="Badcock D."/>
            <person name="Bernaerts K."/>
            <person name="Anne J."/>
            <person name="Economou A."/>
            <person name="Kalinowski J."/>
        </authorList>
    </citation>
    <scope>NUCLEOTIDE SEQUENCE [LARGE SCALE GENOMIC DNA]</scope>
    <source>
        <strain evidence="1 2">DSM 45751</strain>
    </source>
</reference>
<dbReference type="Proteomes" id="UP001220577">
    <property type="component" value="Chromosome"/>
</dbReference>
<dbReference type="Pfam" id="PF04221">
    <property type="entry name" value="RelB"/>
    <property type="match status" value="1"/>
</dbReference>
<keyword evidence="2" id="KW-1185">Reference proteome</keyword>
<organism evidence="1 2">
    <name type="scientific">Corynebacterium ihumii</name>
    <dbReference type="NCBI Taxonomy" id="1232427"/>
    <lineage>
        <taxon>Bacteria</taxon>
        <taxon>Bacillati</taxon>
        <taxon>Actinomycetota</taxon>
        <taxon>Actinomycetes</taxon>
        <taxon>Mycobacteriales</taxon>
        <taxon>Corynebacteriaceae</taxon>
        <taxon>Corynebacterium</taxon>
    </lineage>
</organism>
<evidence type="ECO:0000313" key="1">
    <source>
        <dbReference type="EMBL" id="WCZ35216.1"/>
    </source>
</evidence>
<name>A0ABY7UFS9_9CORY</name>
<dbReference type="InterPro" id="IPR007337">
    <property type="entry name" value="RelB/DinJ"/>
</dbReference>
<evidence type="ECO:0000313" key="2">
    <source>
        <dbReference type="Proteomes" id="UP001220577"/>
    </source>
</evidence>
<dbReference type="Gene3D" id="1.10.1220.10">
    <property type="entry name" value="Met repressor-like"/>
    <property type="match status" value="1"/>
</dbReference>
<accession>A0ABY7UFS9</accession>
<dbReference type="InterPro" id="IPR025247">
    <property type="entry name" value="EcoRI-like_methylase"/>
</dbReference>
<protein>
    <submittedName>
        <fullName evidence="1">RelB antitoxin</fullName>
    </submittedName>
</protein>
<dbReference type="PROSITE" id="PS00092">
    <property type="entry name" value="N6_MTASE"/>
    <property type="match status" value="1"/>
</dbReference>
<dbReference type="NCBIfam" id="TIGR02384">
    <property type="entry name" value="RelB_DinJ"/>
    <property type="match status" value="1"/>
</dbReference>
<dbReference type="InterPro" id="IPR013321">
    <property type="entry name" value="Arc_rbn_hlx_hlx"/>
</dbReference>
<dbReference type="EMBL" id="CP063190">
    <property type="protein sequence ID" value="WCZ35216.1"/>
    <property type="molecule type" value="Genomic_DNA"/>
</dbReference>
<dbReference type="Pfam" id="PF13651">
    <property type="entry name" value="EcoRI_methylase"/>
    <property type="match status" value="1"/>
</dbReference>